<organism evidence="1 2">
    <name type="scientific">Penicillium rubens (strain ATCC 28089 / DSM 1075 / NRRL 1951 / Wisconsin 54-1255)</name>
    <name type="common">Penicillium chrysogenum</name>
    <dbReference type="NCBI Taxonomy" id="500485"/>
    <lineage>
        <taxon>Eukaryota</taxon>
        <taxon>Fungi</taxon>
        <taxon>Dikarya</taxon>
        <taxon>Ascomycota</taxon>
        <taxon>Pezizomycotina</taxon>
        <taxon>Eurotiomycetes</taxon>
        <taxon>Eurotiomycetidae</taxon>
        <taxon>Eurotiales</taxon>
        <taxon>Aspergillaceae</taxon>
        <taxon>Penicillium</taxon>
        <taxon>Penicillium chrysogenum species complex</taxon>
    </lineage>
</organism>
<dbReference type="VEuPathDB" id="FungiDB:PCH_Pc22g11300"/>
<gene>
    <name evidence="1" type="ORF">Pc22g11300</name>
    <name evidence="1" type="ORF">PCH_Pc22g11300</name>
</gene>
<proteinExistence type="predicted"/>
<sequence>MFPHILHSRNMLCRDKLKELRVRRKVIRPDMRRSRDKDLFSSFRLAVYIVYESTAALYTSVTYNIQHTTYHIVVCPMYSVPVFITPEWISHDPHLFCTLAGMLSAPLTTYSVLRHRSGNNDEAASHFLYSGLVLLMHCRTAYICSVCSYVRAWINESLAPSFTGICSRSTEYNGESIANLP</sequence>
<dbReference type="AlphaFoldDB" id="B6HQ84"/>
<dbReference type="EMBL" id="AM920437">
    <property type="protein sequence ID" value="CAP98418.1"/>
    <property type="molecule type" value="Genomic_DNA"/>
</dbReference>
<evidence type="ECO:0000313" key="2">
    <source>
        <dbReference type="Proteomes" id="UP000000724"/>
    </source>
</evidence>
<reference evidence="1 2" key="1">
    <citation type="journal article" date="2008" name="Nat. Biotechnol.">
        <title>Genome sequencing and analysis of the filamentous fungus Penicillium chrysogenum.</title>
        <authorList>
            <person name="van den Berg M.A."/>
            <person name="Albang R."/>
            <person name="Albermann K."/>
            <person name="Badger J.H."/>
            <person name="Daran J.-M."/>
            <person name="Driessen A.J.M."/>
            <person name="Garcia-Estrada C."/>
            <person name="Fedorova N.D."/>
            <person name="Harris D.M."/>
            <person name="Heijne W.H.M."/>
            <person name="Joardar V.S."/>
            <person name="Kiel J.A.K.W."/>
            <person name="Kovalchuk A."/>
            <person name="Martin J.F."/>
            <person name="Nierman W.C."/>
            <person name="Nijland J.G."/>
            <person name="Pronk J.T."/>
            <person name="Roubos J.A."/>
            <person name="van der Klei I.J."/>
            <person name="van Peij N.N.M.E."/>
            <person name="Veenhuis M."/>
            <person name="von Doehren H."/>
            <person name="Wagner C."/>
            <person name="Wortman J.R."/>
            <person name="Bovenberg R.A.L."/>
        </authorList>
    </citation>
    <scope>NUCLEOTIDE SEQUENCE [LARGE SCALE GENOMIC DNA]</scope>
    <source>
        <strain evidence="2">ATCC 28089 / DSM 1075 / NRRL 1951 / Wisconsin 54-1255</strain>
    </source>
</reference>
<name>B6HQ84_PENRW</name>
<accession>B6HQ84</accession>
<evidence type="ECO:0000313" key="1">
    <source>
        <dbReference type="EMBL" id="CAP98418.1"/>
    </source>
</evidence>
<dbReference type="Proteomes" id="UP000000724">
    <property type="component" value="Contig Pc00c22"/>
</dbReference>
<keyword evidence="2" id="KW-1185">Reference proteome</keyword>
<dbReference type="HOGENOM" id="CLU_1489480_0_0_1"/>
<protein>
    <submittedName>
        <fullName evidence="1">Uncharacterized protein</fullName>
    </submittedName>
</protein>